<dbReference type="EMBL" id="QVLS01000013">
    <property type="protein sequence ID" value="RFP76984.1"/>
    <property type="molecule type" value="Genomic_DNA"/>
</dbReference>
<sequence length="287" mass="29530">MDAPPDMRPPAHPLAAPAARAAALLAACAALAGCETAPRAGGLTRAQVLDVVKDRHDVRDGHPELYAALRAGVTRRELEQGRLFEGECGLPDAAQALGMRWLTVTVLAPAGLRLASGSAVDVRGLRAAWPAVGGGTAPRWHGVYAGSASAQGEATASALAPRPGAPCLAPDAPPGQWRVKLRGPAPAWAFDFAQAGLRRLDALRDSDLAAGRVLRLGCQLKVLDGGDWYAPVWVATAPEALRLRAGDVVRLRAGAEAGSKDPGPPAEVLERLDGVAAPGGHALVRCG</sequence>
<proteinExistence type="predicted"/>
<keyword evidence="1" id="KW-0732">Signal</keyword>
<gene>
    <name evidence="2" type="ORF">DY262_18420</name>
</gene>
<comment type="caution">
    <text evidence="2">The sequence shown here is derived from an EMBL/GenBank/DDBJ whole genome shotgun (WGS) entry which is preliminary data.</text>
</comment>
<feature type="chain" id="PRO_5016689995" evidence="1">
    <location>
        <begin position="33"/>
        <end position="287"/>
    </location>
</feature>
<dbReference type="Proteomes" id="UP000261931">
    <property type="component" value="Unassembled WGS sequence"/>
</dbReference>
<feature type="signal peptide" evidence="1">
    <location>
        <begin position="1"/>
        <end position="32"/>
    </location>
</feature>
<dbReference type="AlphaFoldDB" id="A0A372EF36"/>
<accession>A0A372EF36</accession>
<evidence type="ECO:0000313" key="2">
    <source>
        <dbReference type="EMBL" id="RFP76984.1"/>
    </source>
</evidence>
<evidence type="ECO:0000313" key="3">
    <source>
        <dbReference type="Proteomes" id="UP000261931"/>
    </source>
</evidence>
<evidence type="ECO:0000256" key="1">
    <source>
        <dbReference type="SAM" id="SignalP"/>
    </source>
</evidence>
<organism evidence="2 3">
    <name type="scientific">Hydrogenophaga borbori</name>
    <dbReference type="NCBI Taxonomy" id="2294117"/>
    <lineage>
        <taxon>Bacteria</taxon>
        <taxon>Pseudomonadati</taxon>
        <taxon>Pseudomonadota</taxon>
        <taxon>Betaproteobacteria</taxon>
        <taxon>Burkholderiales</taxon>
        <taxon>Comamonadaceae</taxon>
        <taxon>Hydrogenophaga</taxon>
    </lineage>
</organism>
<reference evidence="2 3" key="1">
    <citation type="submission" date="2018-08" db="EMBL/GenBank/DDBJ databases">
        <title>Hydrogenophaga sp. LA-38 isolated from sludge.</title>
        <authorList>
            <person name="Im W.-T."/>
        </authorList>
    </citation>
    <scope>NUCLEOTIDE SEQUENCE [LARGE SCALE GENOMIC DNA]</scope>
    <source>
        <strain evidence="2 3">LA-38</strain>
    </source>
</reference>
<keyword evidence="3" id="KW-1185">Reference proteome</keyword>
<name>A0A372EF36_9BURK</name>
<protein>
    <submittedName>
        <fullName evidence="2">Uncharacterized protein</fullName>
    </submittedName>
</protein>